<dbReference type="NCBIfam" id="TIGR02535">
    <property type="entry name" value="hyp_Hser_kinase"/>
    <property type="match status" value="1"/>
</dbReference>
<evidence type="ECO:0000256" key="4">
    <source>
        <dbReference type="ARBA" id="ARBA00005524"/>
    </source>
</evidence>
<sequence length="393" mass="44157">MADRPIERLGNKTPLQVAKKPNIDALAMQGEVALVDTIPKGMAPGSDTANLSVMGYNPEVYYTGRSPLEAVSMGINMEDDDICFRCNLVTLSEQESYEDKIMLDHSASEITTEEARELMEAIDHVFSDTTRKFYPGISYRHALIWKKGSLNVELVPPHNILESQIRDYLPKGDFSDLILEMQKTSYELLNDHPINLDRAKRKLNKANSIWIWGEGTKPSLTSFKEKYGKKGAMVSAVDLLKGIAIASEMTSIDVEGADGSLHTNYEGKVNASLEALRTGHDFVYLHIEAPDECGHRGELENKILAIELIDEKVVKPLVKGLTELKEAYRILIMPDHPTPVEIRTHTTDPVPYVLYDSRRALDENLTYDEVMAEKNGVRFKKGHELMGYFLAEE</sequence>
<evidence type="ECO:0000259" key="7">
    <source>
        <dbReference type="Pfam" id="PF01676"/>
    </source>
</evidence>
<dbReference type="InterPro" id="IPR042253">
    <property type="entry name" value="Pglycerate_mutase_ApgM_sf"/>
</dbReference>
<evidence type="ECO:0000313" key="8">
    <source>
        <dbReference type="EMBL" id="VDN46884.1"/>
    </source>
</evidence>
<name>A0A3P7NUQ9_9FIRM</name>
<dbReference type="GO" id="GO:0006096">
    <property type="term" value="P:glycolytic process"/>
    <property type="evidence" value="ECO:0007669"/>
    <property type="project" value="UniProtKB-KW"/>
</dbReference>
<dbReference type="EMBL" id="LR130778">
    <property type="protein sequence ID" value="VDN46884.1"/>
    <property type="molecule type" value="Genomic_DNA"/>
</dbReference>
<dbReference type="Gene3D" id="3.40.720.10">
    <property type="entry name" value="Alkaline Phosphatase, subunit A"/>
    <property type="match status" value="1"/>
</dbReference>
<evidence type="ECO:0000256" key="2">
    <source>
        <dbReference type="ARBA" id="ARBA00002315"/>
    </source>
</evidence>
<dbReference type="Pfam" id="PF01676">
    <property type="entry name" value="Metalloenzyme"/>
    <property type="match status" value="1"/>
</dbReference>
<dbReference type="GO" id="GO:0046872">
    <property type="term" value="F:metal ion binding"/>
    <property type="evidence" value="ECO:0007669"/>
    <property type="project" value="InterPro"/>
</dbReference>
<comment type="function">
    <text evidence="2">Catalyzes the interconversion of 2-phosphoglycerate and 3-phosphoglycerate.</text>
</comment>
<dbReference type="NCBIfam" id="TIGR00306">
    <property type="entry name" value="apgM"/>
    <property type="match status" value="1"/>
</dbReference>
<dbReference type="Pfam" id="PF10143">
    <property type="entry name" value="PhosphMutase"/>
    <property type="match status" value="1"/>
</dbReference>
<organism evidence="8 9">
    <name type="scientific">Petrocella atlantisensis</name>
    <dbReference type="NCBI Taxonomy" id="2173034"/>
    <lineage>
        <taxon>Bacteria</taxon>
        <taxon>Bacillati</taxon>
        <taxon>Bacillota</taxon>
        <taxon>Clostridia</taxon>
        <taxon>Lachnospirales</taxon>
        <taxon>Vallitaleaceae</taxon>
        <taxon>Petrocella</taxon>
    </lineage>
</organism>
<dbReference type="Gene3D" id="3.30.70.2130">
    <property type="entry name" value="Metalloenzyme domain"/>
    <property type="match status" value="1"/>
</dbReference>
<comment type="pathway">
    <text evidence="3">Carbohydrate degradation.</text>
</comment>
<dbReference type="PIRSF" id="PIRSF006392">
    <property type="entry name" value="IPGAM_arch"/>
    <property type="match status" value="1"/>
</dbReference>
<evidence type="ECO:0000256" key="3">
    <source>
        <dbReference type="ARBA" id="ARBA00004921"/>
    </source>
</evidence>
<keyword evidence="9" id="KW-1185">Reference proteome</keyword>
<evidence type="ECO:0000313" key="9">
    <source>
        <dbReference type="Proteomes" id="UP000279029"/>
    </source>
</evidence>
<dbReference type="Proteomes" id="UP000279029">
    <property type="component" value="Chromosome"/>
</dbReference>
<dbReference type="EC" id="5.4.2.12" evidence="8"/>
<comment type="catalytic activity">
    <reaction evidence="1">
        <text>(2R)-2-phosphoglycerate = (2R)-3-phosphoglycerate</text>
        <dbReference type="Rhea" id="RHEA:15901"/>
        <dbReference type="ChEBI" id="CHEBI:58272"/>
        <dbReference type="ChEBI" id="CHEBI:58289"/>
        <dbReference type="EC" id="5.4.2.12"/>
    </reaction>
</comment>
<dbReference type="SUPFAM" id="SSF53649">
    <property type="entry name" value="Alkaline phosphatase-like"/>
    <property type="match status" value="1"/>
</dbReference>
<evidence type="ECO:0000256" key="5">
    <source>
        <dbReference type="ARBA" id="ARBA00023152"/>
    </source>
</evidence>
<keyword evidence="5" id="KW-0324">Glycolysis</keyword>
<dbReference type="NCBIfam" id="NF003242">
    <property type="entry name" value="PRK04200.1"/>
    <property type="match status" value="1"/>
</dbReference>
<comment type="similarity">
    <text evidence="4">Belongs to the BPG-independent phosphoglycerate mutase family. A-PGAM subfamily.</text>
</comment>
<dbReference type="InterPro" id="IPR023665">
    <property type="entry name" value="ApgAM_prokaryotes"/>
</dbReference>
<dbReference type="CDD" id="cd16011">
    <property type="entry name" value="iPGM_like"/>
    <property type="match status" value="1"/>
</dbReference>
<keyword evidence="6 8" id="KW-0413">Isomerase</keyword>
<proteinExistence type="inferred from homology"/>
<feature type="domain" description="Metalloenzyme" evidence="7">
    <location>
        <begin position="2"/>
        <end position="372"/>
    </location>
</feature>
<dbReference type="PANTHER" id="PTHR31209:SF4">
    <property type="entry name" value="2,3-BISPHOSPHOGLYCERATE-INDEPENDENT PHOSPHOGLYCERATE MUTASE"/>
    <property type="match status" value="1"/>
</dbReference>
<dbReference type="GO" id="GO:0004619">
    <property type="term" value="F:phosphoglycerate mutase activity"/>
    <property type="evidence" value="ECO:0007669"/>
    <property type="project" value="UniProtKB-EC"/>
</dbReference>
<dbReference type="AlphaFoldDB" id="A0A3P7NUQ9"/>
<dbReference type="KEGG" id="cbar:PATL70BA_1010"/>
<reference evidence="8 9" key="1">
    <citation type="submission" date="2018-09" db="EMBL/GenBank/DDBJ databases">
        <authorList>
            <person name="Postec A."/>
        </authorList>
    </citation>
    <scope>NUCLEOTIDE SEQUENCE [LARGE SCALE GENOMIC DNA]</scope>
    <source>
        <strain evidence="8">70B-A</strain>
    </source>
</reference>
<dbReference type="PANTHER" id="PTHR31209">
    <property type="entry name" value="COFACTOR-INDEPENDENT PHOSPHOGLYCERATE MUTASE"/>
    <property type="match status" value="1"/>
</dbReference>
<dbReference type="InterPro" id="IPR006124">
    <property type="entry name" value="Metalloenzyme"/>
</dbReference>
<dbReference type="InterPro" id="IPR017850">
    <property type="entry name" value="Alkaline_phosphatase_core_sf"/>
</dbReference>
<evidence type="ECO:0000256" key="1">
    <source>
        <dbReference type="ARBA" id="ARBA00000370"/>
    </source>
</evidence>
<dbReference type="InterPro" id="IPR004456">
    <property type="entry name" value="Pglycerate_mutase_ApgM"/>
</dbReference>
<evidence type="ECO:0000256" key="6">
    <source>
        <dbReference type="ARBA" id="ARBA00023235"/>
    </source>
</evidence>
<gene>
    <name evidence="8" type="primary">apgM</name>
    <name evidence="8" type="ORF">PATL70BA_1010</name>
</gene>
<protein>
    <submittedName>
        <fullName evidence="8">2,3-bisphosphoglycerate-independent phosphoglycerate mutase</fullName>
        <ecNumber evidence="8">5.4.2.12</ecNumber>
    </submittedName>
</protein>
<accession>A0A3P7NUQ9</accession>